<organism evidence="1 2">
    <name type="scientific">Nicotiana tabacum</name>
    <name type="common">Common tobacco</name>
    <dbReference type="NCBI Taxonomy" id="4097"/>
    <lineage>
        <taxon>Eukaryota</taxon>
        <taxon>Viridiplantae</taxon>
        <taxon>Streptophyta</taxon>
        <taxon>Embryophyta</taxon>
        <taxon>Tracheophyta</taxon>
        <taxon>Spermatophyta</taxon>
        <taxon>Magnoliopsida</taxon>
        <taxon>eudicotyledons</taxon>
        <taxon>Gunneridae</taxon>
        <taxon>Pentapetalae</taxon>
        <taxon>asterids</taxon>
        <taxon>lamiids</taxon>
        <taxon>Solanales</taxon>
        <taxon>Solanaceae</taxon>
        <taxon>Nicotianoideae</taxon>
        <taxon>Nicotianeae</taxon>
        <taxon>Nicotiana</taxon>
    </lineage>
</organism>
<accession>A0AC58RMR3</accession>
<dbReference type="RefSeq" id="XP_075074026.1">
    <property type="nucleotide sequence ID" value="XM_075217925.1"/>
</dbReference>
<gene>
    <name evidence="2" type="primary">LOC142161897</name>
</gene>
<name>A0AC58RMR3_TOBAC</name>
<dbReference type="Proteomes" id="UP000790787">
    <property type="component" value="Chromosome 1"/>
</dbReference>
<protein>
    <submittedName>
        <fullName evidence="2">Uncharacterized protein LOC142161897</fullName>
    </submittedName>
</protein>
<keyword evidence="1" id="KW-1185">Reference proteome</keyword>
<proteinExistence type="predicted"/>
<reference evidence="2" key="2">
    <citation type="submission" date="2025-08" db="UniProtKB">
        <authorList>
            <consortium name="RefSeq"/>
        </authorList>
    </citation>
    <scope>IDENTIFICATION</scope>
    <source>
        <tissue evidence="2">Leaf</tissue>
    </source>
</reference>
<evidence type="ECO:0000313" key="2">
    <source>
        <dbReference type="RefSeq" id="XP_075074026.1"/>
    </source>
</evidence>
<sequence>MEASTMVASRMGWWLQQWWASKIGSWQQLNLSDDSLPDWRRSILIALSVKNKLGFIDGICVEPKLDSADYPLWSRANDMVTSWLLNSLSKDIVQRNNSVSSYFTTLKKLWDEMDSLRSHLNYSSDCVYGGKAKVAKFLEDQRIIQFIMGLNDVYAQARGNILMMSPLPSMDFAYSLLLQNENQRGFCESGAQGKVALRYNQGQMVWNPSSKSRNNQQQKTKAKKAKYNPNHAVKGNTAMGGHDNETNPNPNNEGVVGSQNQSFSKEQISVLVNIIRQVQGGNAGNTGSEINANAVTGASEHMYFDSSFFLELSHLHIPVHIILPNSFQVPLVRRGQAFGEIREGLGTWTFLLSLKANAFTILKSFFVMTERQFNITVKKVRSDNALELGRGSQQSDFLLSQGILLETSCVGIPQQNNIVERKHRHLLEFSSRVLKRKTPYHILFRKPPVYDNLKIFGYLCYASTLAHNRSKFDPRARAYVFLRYSLHQKGYKLLDLKIETVFMSRDVKFYENYFPFVTIPTPQTHQLFPPTLPIPDTTLPDSMFLSPSSPLSSTSPFPSPSNTASPSTSPITLPSPRSFNFSSPSPTHNLSSSPLPNDLSSRQPSTAHNLSSPTSAPSTSITLPIPPPPIRKSERISQQPRYLKDYVCNVIFLSDITSSCFNHASHPTTLFFIALSLNNQNILRSVSSISEPHNYTQASQDAGWRKAMEAELAALDLNNTWDVVDLP</sequence>
<evidence type="ECO:0000313" key="1">
    <source>
        <dbReference type="Proteomes" id="UP000790787"/>
    </source>
</evidence>
<reference evidence="1" key="1">
    <citation type="journal article" date="2014" name="Nat. Commun.">
        <title>The tobacco genome sequence and its comparison with those of tomato and potato.</title>
        <authorList>
            <person name="Sierro N."/>
            <person name="Battey J.N."/>
            <person name="Ouadi S."/>
            <person name="Bakaher N."/>
            <person name="Bovet L."/>
            <person name="Willig A."/>
            <person name="Goepfert S."/>
            <person name="Peitsch M.C."/>
            <person name="Ivanov N.V."/>
        </authorList>
    </citation>
    <scope>NUCLEOTIDE SEQUENCE [LARGE SCALE GENOMIC DNA]</scope>
</reference>